<keyword evidence="2" id="KW-1185">Reference proteome</keyword>
<sequence length="124" mass="14265">MNSSRSLVAKMRYESSNERFDGSEVRNTKLCCTNPKFVGYIPNYTGPQTSVYMYNCVQTGAELRWGSEGPASPSSRVLKFLFSIYLTLNIIDNYWCITTYHLNNFGLILVNDRLFYILISQFLS</sequence>
<reference evidence="1" key="1">
    <citation type="submission" date="2022-02" db="EMBL/GenBank/DDBJ databases">
        <title>Plant Genome Project.</title>
        <authorList>
            <person name="Zhang R.-G."/>
        </authorList>
    </citation>
    <scope>NUCLEOTIDE SEQUENCE</scope>
    <source>
        <strain evidence="1">AT1</strain>
    </source>
</reference>
<dbReference type="Proteomes" id="UP001062846">
    <property type="component" value="Chromosome 10"/>
</dbReference>
<name>A0ACC0M6A6_RHOML</name>
<proteinExistence type="predicted"/>
<evidence type="ECO:0000313" key="1">
    <source>
        <dbReference type="EMBL" id="KAI8536296.1"/>
    </source>
</evidence>
<comment type="caution">
    <text evidence="1">The sequence shown here is derived from an EMBL/GenBank/DDBJ whole genome shotgun (WGS) entry which is preliminary data.</text>
</comment>
<dbReference type="EMBL" id="CM046397">
    <property type="protein sequence ID" value="KAI8536296.1"/>
    <property type="molecule type" value="Genomic_DNA"/>
</dbReference>
<gene>
    <name evidence="1" type="ORF">RHMOL_Rhmol10G0246500</name>
</gene>
<evidence type="ECO:0000313" key="2">
    <source>
        <dbReference type="Proteomes" id="UP001062846"/>
    </source>
</evidence>
<accession>A0ACC0M6A6</accession>
<protein>
    <submittedName>
        <fullName evidence="1">Uncharacterized protein</fullName>
    </submittedName>
</protein>
<organism evidence="1 2">
    <name type="scientific">Rhododendron molle</name>
    <name type="common">Chinese azalea</name>
    <name type="synonym">Azalea mollis</name>
    <dbReference type="NCBI Taxonomy" id="49168"/>
    <lineage>
        <taxon>Eukaryota</taxon>
        <taxon>Viridiplantae</taxon>
        <taxon>Streptophyta</taxon>
        <taxon>Embryophyta</taxon>
        <taxon>Tracheophyta</taxon>
        <taxon>Spermatophyta</taxon>
        <taxon>Magnoliopsida</taxon>
        <taxon>eudicotyledons</taxon>
        <taxon>Gunneridae</taxon>
        <taxon>Pentapetalae</taxon>
        <taxon>asterids</taxon>
        <taxon>Ericales</taxon>
        <taxon>Ericaceae</taxon>
        <taxon>Ericoideae</taxon>
        <taxon>Rhodoreae</taxon>
        <taxon>Rhododendron</taxon>
    </lineage>
</organism>